<gene>
    <name evidence="2" type="ORF">K7432_013386</name>
</gene>
<keyword evidence="3" id="KW-1185">Reference proteome</keyword>
<protein>
    <submittedName>
        <fullName evidence="2">Uncharacterized protein</fullName>
    </submittedName>
</protein>
<evidence type="ECO:0000313" key="3">
    <source>
        <dbReference type="Proteomes" id="UP001479436"/>
    </source>
</evidence>
<sequence>MMTCAEVIAAAKILGIKADVKVCAVTNSHGKKHGKVYEKRGDEDYVSIMYNKPPIQPSTSTYPEKPYKSEYPLTPPGYPTTPDKPPVQLPAPERSRCMACKPPKPLVYPPITEKPPCKTCRPPKPPIQPLVPLPTNEKSPKPPVYLPALPHMPPTCLPTPDRPCSPKIM</sequence>
<comment type="caution">
    <text evidence="2">The sequence shown here is derived from an EMBL/GenBank/DDBJ whole genome shotgun (WGS) entry which is preliminary data.</text>
</comment>
<name>A0ABR2VQW1_9FUNG</name>
<accession>A0ABR2VQW1</accession>
<feature type="compositionally biased region" description="Pro residues" evidence="1">
    <location>
        <begin position="73"/>
        <end position="89"/>
    </location>
</feature>
<dbReference type="PRINTS" id="PR01217">
    <property type="entry name" value="PRICHEXTENSN"/>
</dbReference>
<organism evidence="2 3">
    <name type="scientific">Basidiobolus ranarum</name>
    <dbReference type="NCBI Taxonomy" id="34480"/>
    <lineage>
        <taxon>Eukaryota</taxon>
        <taxon>Fungi</taxon>
        <taxon>Fungi incertae sedis</taxon>
        <taxon>Zoopagomycota</taxon>
        <taxon>Entomophthoromycotina</taxon>
        <taxon>Basidiobolomycetes</taxon>
        <taxon>Basidiobolales</taxon>
        <taxon>Basidiobolaceae</taxon>
        <taxon>Basidiobolus</taxon>
    </lineage>
</organism>
<proteinExistence type="predicted"/>
<feature type="region of interest" description="Disordered" evidence="1">
    <location>
        <begin position="56"/>
        <end position="90"/>
    </location>
</feature>
<dbReference type="EMBL" id="JASJQH010008188">
    <property type="protein sequence ID" value="KAK9694535.1"/>
    <property type="molecule type" value="Genomic_DNA"/>
</dbReference>
<evidence type="ECO:0000256" key="1">
    <source>
        <dbReference type="SAM" id="MobiDB-lite"/>
    </source>
</evidence>
<dbReference type="Proteomes" id="UP001479436">
    <property type="component" value="Unassembled WGS sequence"/>
</dbReference>
<reference evidence="2 3" key="1">
    <citation type="submission" date="2023-04" db="EMBL/GenBank/DDBJ databases">
        <title>Genome of Basidiobolus ranarum AG-B5.</title>
        <authorList>
            <person name="Stajich J.E."/>
            <person name="Carter-House D."/>
            <person name="Gryganskyi A."/>
        </authorList>
    </citation>
    <scope>NUCLEOTIDE SEQUENCE [LARGE SCALE GENOMIC DNA]</scope>
    <source>
        <strain evidence="2 3">AG-B5</strain>
    </source>
</reference>
<evidence type="ECO:0000313" key="2">
    <source>
        <dbReference type="EMBL" id="KAK9694535.1"/>
    </source>
</evidence>